<evidence type="ECO:0000313" key="2">
    <source>
        <dbReference type="Proteomes" id="UP000075243"/>
    </source>
</evidence>
<dbReference type="Proteomes" id="UP000075243">
    <property type="component" value="Unassembled WGS sequence"/>
</dbReference>
<dbReference type="PANTHER" id="PTHR48045:SF6">
    <property type="entry name" value="UDP-GLUCOSYLTRANSFERASE FAMILY PROTEIN"/>
    <property type="match status" value="1"/>
</dbReference>
<name>A0A151RFJ1_CAJCA</name>
<dbReference type="EMBL" id="KQ483783">
    <property type="protein sequence ID" value="KYP41277.1"/>
    <property type="molecule type" value="Genomic_DNA"/>
</dbReference>
<dbReference type="SUPFAM" id="SSF53756">
    <property type="entry name" value="UDP-Glycosyltransferase/glycogen phosphorylase"/>
    <property type="match status" value="1"/>
</dbReference>
<proteinExistence type="predicted"/>
<dbReference type="EC" id="2.4.1.218" evidence="1"/>
<dbReference type="Gene3D" id="3.40.50.2000">
    <property type="entry name" value="Glycogen Phosphorylase B"/>
    <property type="match status" value="1"/>
</dbReference>
<dbReference type="AlphaFoldDB" id="A0A151RFJ1"/>
<protein>
    <submittedName>
        <fullName evidence="1">Hydroquinone glucosyltransferase</fullName>
        <ecNumber evidence="1">2.4.1.218</ecNumber>
    </submittedName>
</protein>
<gene>
    <name evidence="1" type="ORF">KK1_037334</name>
</gene>
<organism evidence="1 2">
    <name type="scientific">Cajanus cajan</name>
    <name type="common">Pigeon pea</name>
    <name type="synonym">Cajanus indicus</name>
    <dbReference type="NCBI Taxonomy" id="3821"/>
    <lineage>
        <taxon>Eukaryota</taxon>
        <taxon>Viridiplantae</taxon>
        <taxon>Streptophyta</taxon>
        <taxon>Embryophyta</taxon>
        <taxon>Tracheophyta</taxon>
        <taxon>Spermatophyta</taxon>
        <taxon>Magnoliopsida</taxon>
        <taxon>eudicotyledons</taxon>
        <taxon>Gunneridae</taxon>
        <taxon>Pentapetalae</taxon>
        <taxon>rosids</taxon>
        <taxon>fabids</taxon>
        <taxon>Fabales</taxon>
        <taxon>Fabaceae</taxon>
        <taxon>Papilionoideae</taxon>
        <taxon>50 kb inversion clade</taxon>
        <taxon>NPAAA clade</taxon>
        <taxon>indigoferoid/millettioid clade</taxon>
        <taxon>Phaseoleae</taxon>
        <taxon>Cajanus</taxon>
    </lineage>
</organism>
<dbReference type="Gramene" id="C.cajan_35585.t">
    <property type="protein sequence ID" value="C.cajan_35585.t.cds1"/>
    <property type="gene ID" value="C.cajan_35585"/>
</dbReference>
<dbReference type="STRING" id="3821.A0A151RFJ1"/>
<keyword evidence="1" id="KW-0328">Glycosyltransferase</keyword>
<evidence type="ECO:0000313" key="1">
    <source>
        <dbReference type="EMBL" id="KYP41277.1"/>
    </source>
</evidence>
<reference evidence="1" key="1">
    <citation type="journal article" date="2012" name="Nat. Biotechnol.">
        <title>Draft genome sequence of pigeonpea (Cajanus cajan), an orphan legume crop of resource-poor farmers.</title>
        <authorList>
            <person name="Varshney R.K."/>
            <person name="Chen W."/>
            <person name="Li Y."/>
            <person name="Bharti A.K."/>
            <person name="Saxena R.K."/>
            <person name="Schlueter J.A."/>
            <person name="Donoghue M.T."/>
            <person name="Azam S."/>
            <person name="Fan G."/>
            <person name="Whaley A.M."/>
            <person name="Farmer A.D."/>
            <person name="Sheridan J."/>
            <person name="Iwata A."/>
            <person name="Tuteja R."/>
            <person name="Penmetsa R.V."/>
            <person name="Wu W."/>
            <person name="Upadhyaya H.D."/>
            <person name="Yang S.P."/>
            <person name="Shah T."/>
            <person name="Saxena K.B."/>
            <person name="Michael T."/>
            <person name="McCombie W.R."/>
            <person name="Yang B."/>
            <person name="Zhang G."/>
            <person name="Yang H."/>
            <person name="Wang J."/>
            <person name="Spillane C."/>
            <person name="Cook D.R."/>
            <person name="May G.D."/>
            <person name="Xu X."/>
            <person name="Jackson S.A."/>
        </authorList>
    </citation>
    <scope>NUCLEOTIDE SEQUENCE [LARGE SCALE GENOMIC DNA]</scope>
</reference>
<sequence length="162" mass="17829">MEKTSHIAIVSSLGFSHLVPIIEFTKRLIKLHPNFHMTCIIPSLGLTPESSNAYLKTLPSNIDSIFTPPISKEQLPQGAYGGFQIQLTIALSLPTIHEVLKSLSSKAPLTTLVVDVFAFQTLKFAKEFNALSYFYCPISASFIINPLQALPYNNGYKGITSL</sequence>
<keyword evidence="1" id="KW-0808">Transferase</keyword>
<dbReference type="GO" id="GO:0050505">
    <property type="term" value="F:hydroquinone glucosyltransferase activity"/>
    <property type="evidence" value="ECO:0007669"/>
    <property type="project" value="UniProtKB-EC"/>
</dbReference>
<dbReference type="PANTHER" id="PTHR48045">
    <property type="entry name" value="UDP-GLYCOSYLTRANSFERASE 72B1"/>
    <property type="match status" value="1"/>
</dbReference>
<accession>A0A151RFJ1</accession>
<keyword evidence="2" id="KW-1185">Reference proteome</keyword>